<keyword evidence="3" id="KW-1185">Reference proteome</keyword>
<evidence type="ECO:0000256" key="1">
    <source>
        <dbReference type="SAM" id="SignalP"/>
    </source>
</evidence>
<evidence type="ECO:0000313" key="2">
    <source>
        <dbReference type="EMBL" id="GAA4904014.1"/>
    </source>
</evidence>
<dbReference type="EMBL" id="BAABJI010000001">
    <property type="protein sequence ID" value="GAA4904014.1"/>
    <property type="molecule type" value="Genomic_DNA"/>
</dbReference>
<gene>
    <name evidence="2" type="ORF">GCM10023313_03240</name>
</gene>
<reference evidence="3" key="1">
    <citation type="journal article" date="2019" name="Int. J. Syst. Evol. Microbiol.">
        <title>The Global Catalogue of Microorganisms (GCM) 10K type strain sequencing project: providing services to taxonomists for standard genome sequencing and annotation.</title>
        <authorList>
            <consortium name="The Broad Institute Genomics Platform"/>
            <consortium name="The Broad Institute Genome Sequencing Center for Infectious Disease"/>
            <person name="Wu L."/>
            <person name="Ma J."/>
        </authorList>
    </citation>
    <scope>NUCLEOTIDE SEQUENCE [LARGE SCALE GENOMIC DNA]</scope>
    <source>
        <strain evidence="3">JCM 18283</strain>
    </source>
</reference>
<dbReference type="Proteomes" id="UP001501436">
    <property type="component" value="Unassembled WGS sequence"/>
</dbReference>
<name>A0ABP9FLJ9_9SPHI</name>
<sequence length="459" mass="52090">MMNKLLLILSFSILTALPALAQHDHHMQKDVARPDTAKHQHNMQMDDMAGIKHDTMAMPGMHHSYSLSLPMNRNGSGTSWMPDNTPMYMLMKHTKKGMFMFHGSMFLRYNNQQLNGKTQRSDTQFDAPNWFMAMYNRQVGKNGLLNISAMLSADPWTVTERGYPLLFQSGESYKGQTLVDRQHPHDLFSGLTIGYTQRLSKKVDVFGYFGYPGEPALGAPAFMHRIVALNDPDAPLGHHWQDATHITYGVATLGVRVDKYKLEGSIFTGREPDEDRYDFDKMRFDSYSWRASFNPNKAWAFQVSQAYINSPELLHPNENIWRYSASALYASPVSHDGKYFTSALVWGMNHSGHGDEHSLLAEGTRQLNKQAIYGRYEFVQKSAEELALEDQFGAAVFNVHKLTLGTNRRLFKTGPIEYISGIQASINFAPEKLDPLYGSTPMSGQIYLQIRPGLMKHKM</sequence>
<proteinExistence type="predicted"/>
<dbReference type="RefSeq" id="WP_345329157.1">
    <property type="nucleotide sequence ID" value="NZ_BAABJI010000001.1"/>
</dbReference>
<keyword evidence="1" id="KW-0732">Signal</keyword>
<feature type="chain" id="PRO_5047321740" description="Capsule assembly protein Wzi" evidence="1">
    <location>
        <begin position="22"/>
        <end position="459"/>
    </location>
</feature>
<evidence type="ECO:0008006" key="4">
    <source>
        <dbReference type="Google" id="ProtNLM"/>
    </source>
</evidence>
<evidence type="ECO:0000313" key="3">
    <source>
        <dbReference type="Proteomes" id="UP001501436"/>
    </source>
</evidence>
<protein>
    <recommendedName>
        <fullName evidence="4">Capsule assembly protein Wzi</fullName>
    </recommendedName>
</protein>
<accession>A0ABP9FLJ9</accession>
<organism evidence="2 3">
    <name type="scientific">Mucilaginibacter defluvii</name>
    <dbReference type="NCBI Taxonomy" id="1196019"/>
    <lineage>
        <taxon>Bacteria</taxon>
        <taxon>Pseudomonadati</taxon>
        <taxon>Bacteroidota</taxon>
        <taxon>Sphingobacteriia</taxon>
        <taxon>Sphingobacteriales</taxon>
        <taxon>Sphingobacteriaceae</taxon>
        <taxon>Mucilaginibacter</taxon>
    </lineage>
</organism>
<feature type="signal peptide" evidence="1">
    <location>
        <begin position="1"/>
        <end position="21"/>
    </location>
</feature>
<comment type="caution">
    <text evidence="2">The sequence shown here is derived from an EMBL/GenBank/DDBJ whole genome shotgun (WGS) entry which is preliminary data.</text>
</comment>